<dbReference type="PANTHER" id="PTHR36930:SF1">
    <property type="entry name" value="MOSC DOMAIN-CONTAINING PROTEIN"/>
    <property type="match status" value="1"/>
</dbReference>
<dbReference type="InterPro" id="IPR052716">
    <property type="entry name" value="MOSC_domain"/>
</dbReference>
<organism evidence="2 3">
    <name type="scientific">Jannaschia helgolandensis</name>
    <dbReference type="NCBI Taxonomy" id="188906"/>
    <lineage>
        <taxon>Bacteria</taxon>
        <taxon>Pseudomonadati</taxon>
        <taxon>Pseudomonadota</taxon>
        <taxon>Alphaproteobacteria</taxon>
        <taxon>Rhodobacterales</taxon>
        <taxon>Roseobacteraceae</taxon>
        <taxon>Jannaschia</taxon>
    </lineage>
</organism>
<evidence type="ECO:0000313" key="2">
    <source>
        <dbReference type="EMBL" id="SEK49957.1"/>
    </source>
</evidence>
<dbReference type="Gene3D" id="2.40.33.20">
    <property type="entry name" value="PK beta-barrel domain-like"/>
    <property type="match status" value="1"/>
</dbReference>
<dbReference type="PANTHER" id="PTHR36930">
    <property type="entry name" value="METAL-SULFUR CLUSTER BIOSYNTHESIS PROTEINS YUAD-RELATED"/>
    <property type="match status" value="1"/>
</dbReference>
<dbReference type="AlphaFoldDB" id="A0A1H7HJZ4"/>
<dbReference type="InterPro" id="IPR005302">
    <property type="entry name" value="MoCF_Sase_C"/>
</dbReference>
<dbReference type="GO" id="GO:0030151">
    <property type="term" value="F:molybdenum ion binding"/>
    <property type="evidence" value="ECO:0007669"/>
    <property type="project" value="InterPro"/>
</dbReference>
<gene>
    <name evidence="2" type="ORF">SAMN04488526_0724</name>
</gene>
<dbReference type="InterPro" id="IPR011037">
    <property type="entry name" value="Pyrv_Knase-like_insert_dom_sf"/>
</dbReference>
<protein>
    <submittedName>
        <fullName evidence="2">MOSC domain-containing protein</fullName>
    </submittedName>
</protein>
<dbReference type="GO" id="GO:0003824">
    <property type="term" value="F:catalytic activity"/>
    <property type="evidence" value="ECO:0007669"/>
    <property type="project" value="InterPro"/>
</dbReference>
<dbReference type="GO" id="GO:0030170">
    <property type="term" value="F:pyridoxal phosphate binding"/>
    <property type="evidence" value="ECO:0007669"/>
    <property type="project" value="InterPro"/>
</dbReference>
<evidence type="ECO:0000313" key="3">
    <source>
        <dbReference type="Proteomes" id="UP000199283"/>
    </source>
</evidence>
<name>A0A1H7HJZ4_9RHOB</name>
<proteinExistence type="predicted"/>
<feature type="domain" description="MOSC" evidence="1">
    <location>
        <begin position="30"/>
        <end position="154"/>
    </location>
</feature>
<reference evidence="2 3" key="1">
    <citation type="submission" date="2016-10" db="EMBL/GenBank/DDBJ databases">
        <authorList>
            <person name="de Groot N.N."/>
        </authorList>
    </citation>
    <scope>NUCLEOTIDE SEQUENCE [LARGE SCALE GENOMIC DNA]</scope>
    <source>
        <strain evidence="2 3">DSM 14858</strain>
    </source>
</reference>
<sequence>MKTLRDLMATHARAGTLDWIGLRPERRADLTSVDRAVVSGAGLDGDHGRPGKRAVTLIQAEHLPVIAALCEGEATPGNLRRNLVVSGVNLAALRGREVRLGEVVLRINGPCAPCSRMEETLGLGGYSAVRHHGGWCASVVTPGEIALGDAVAPLAAQ</sequence>
<dbReference type="Pfam" id="PF03473">
    <property type="entry name" value="MOSC"/>
    <property type="match status" value="1"/>
</dbReference>
<dbReference type="SUPFAM" id="SSF50800">
    <property type="entry name" value="PK beta-barrel domain-like"/>
    <property type="match status" value="1"/>
</dbReference>
<accession>A0A1H7HJZ4</accession>
<evidence type="ECO:0000259" key="1">
    <source>
        <dbReference type="PROSITE" id="PS51340"/>
    </source>
</evidence>
<dbReference type="EMBL" id="FNZQ01000001">
    <property type="protein sequence ID" value="SEK49957.1"/>
    <property type="molecule type" value="Genomic_DNA"/>
</dbReference>
<dbReference type="STRING" id="188906.SAMN04488526_0724"/>
<dbReference type="Proteomes" id="UP000199283">
    <property type="component" value="Unassembled WGS sequence"/>
</dbReference>
<dbReference type="RefSeq" id="WP_245737487.1">
    <property type="nucleotide sequence ID" value="NZ_FNZQ01000001.1"/>
</dbReference>
<keyword evidence="3" id="KW-1185">Reference proteome</keyword>
<dbReference type="PROSITE" id="PS51340">
    <property type="entry name" value="MOSC"/>
    <property type="match status" value="1"/>
</dbReference>